<dbReference type="GO" id="GO:0030552">
    <property type="term" value="F:cAMP binding"/>
    <property type="evidence" value="ECO:0007669"/>
    <property type="project" value="TreeGrafter"/>
</dbReference>
<dbReference type="InterPro" id="IPR018490">
    <property type="entry name" value="cNMP-bd_dom_sf"/>
</dbReference>
<keyword evidence="5" id="KW-1185">Reference proteome</keyword>
<dbReference type="PANTHER" id="PTHR11635">
    <property type="entry name" value="CAMP-DEPENDENT PROTEIN KINASE REGULATORY CHAIN"/>
    <property type="match status" value="1"/>
</dbReference>
<dbReference type="Pfam" id="PF00027">
    <property type="entry name" value="cNMP_binding"/>
    <property type="match status" value="2"/>
</dbReference>
<dbReference type="Proteomes" id="UP001204445">
    <property type="component" value="Unassembled WGS sequence"/>
</dbReference>
<evidence type="ECO:0000256" key="1">
    <source>
        <dbReference type="SAM" id="MobiDB-lite"/>
    </source>
</evidence>
<dbReference type="EMBL" id="JANUCT010000006">
    <property type="protein sequence ID" value="MCS3903090.1"/>
    <property type="molecule type" value="Genomic_DNA"/>
</dbReference>
<reference evidence="4" key="1">
    <citation type="submission" date="2022-08" db="EMBL/GenBank/DDBJ databases">
        <title>Genomic Encyclopedia of Type Strains, Phase III (KMG-III): the genomes of soil and plant-associated and newly described type strains.</title>
        <authorList>
            <person name="Whitman W."/>
        </authorList>
    </citation>
    <scope>NUCLEOTIDE SEQUENCE</scope>
    <source>
        <strain evidence="4">HMT 1</strain>
    </source>
</reference>
<feature type="domain" description="Rhodanese" evidence="3">
    <location>
        <begin position="274"/>
        <end position="361"/>
    </location>
</feature>
<dbReference type="PROSITE" id="PS50042">
    <property type="entry name" value="CNMP_BINDING_3"/>
    <property type="match status" value="2"/>
</dbReference>
<dbReference type="SMART" id="SM00450">
    <property type="entry name" value="RHOD"/>
    <property type="match status" value="1"/>
</dbReference>
<dbReference type="Pfam" id="PF00581">
    <property type="entry name" value="Rhodanese"/>
    <property type="match status" value="1"/>
</dbReference>
<dbReference type="CDD" id="cd00038">
    <property type="entry name" value="CAP_ED"/>
    <property type="match status" value="2"/>
</dbReference>
<dbReference type="SMART" id="SM00100">
    <property type="entry name" value="cNMP"/>
    <property type="match status" value="1"/>
</dbReference>
<dbReference type="InterPro" id="IPR036873">
    <property type="entry name" value="Rhodanese-like_dom_sf"/>
</dbReference>
<accession>A0AAE3HIW4</accession>
<evidence type="ECO:0000313" key="5">
    <source>
        <dbReference type="Proteomes" id="UP001204445"/>
    </source>
</evidence>
<comment type="caution">
    <text evidence="4">The sequence shown here is derived from an EMBL/GenBank/DDBJ whole genome shotgun (WGS) entry which is preliminary data.</text>
</comment>
<dbReference type="RefSeq" id="WP_259054701.1">
    <property type="nucleotide sequence ID" value="NZ_JANUCT010000006.1"/>
</dbReference>
<dbReference type="AlphaFoldDB" id="A0AAE3HIW4"/>
<sequence length="782" mass="87965">MADVKEQFTETIRQLVPIFSLAQRYQDEVIKRSEILDLPRGRYLFQQGDRDDFSYYLLAGELEMQADGQTHSTLKGGSDSARYPIAQLQPRQFSARAASRATVLQVKRPALDKLLVVEQQENQSRTDSNVEISELDNGGEEIDWMTRILQSELFSRLPTANIHQLFTVLEPVEFSHGDWVIEQGGPGDYYYIVQEGRCEVLCRSADGGDPIRLAELGPGDGFGEEALLADAQRNASVRMLSDGVLMRLTKEHFIELIKKPALSWLNYADACQRIAAGACWLDVRLPEEYAQSHIEDSLNLPLASLRGDTSTLQSDRHYIAYCDSGGRSSVAAFLLTQQGYTASYLDGGLMNCPADDLTSGVAADDQAEEIVDADVRASAYAAEAAVANYEVEQAAEDNNAERNADKRAEYEAMIEKLRAEHARLEAAKQQAAEEARKHREAEESRIAKLRAETEQQLKQQKEKLEAVYAQNAKEMERLRTLKQQAEAQIKAAQEKADSDSTEAQRRMQEADSIKQQLSEAKAAIEREAEQQRQQQASMEKQLQDEAMRKIEAERRNLAEQYQRSNEALEEAQREKAAAEAARQAANDEAQQIIAEFKEAHAKVRAEEEAKLKAERERLEKQSRELREAMSAADKAKQDAEAARQGAEAQLAKLKIKMAQDSERKDRDLQQRVQAAEAEAQQARAEFAEAEKAQQKVQAAQDSNVRGLARQSAEEQKLREQIENEVSEWLTENELEAPSQEVLNKQAEHIRRIKERSEAAKRESQNAARSLLDEIADQLGDKK</sequence>
<feature type="region of interest" description="Disordered" evidence="1">
    <location>
        <begin position="489"/>
        <end position="587"/>
    </location>
</feature>
<dbReference type="Gene3D" id="2.60.120.10">
    <property type="entry name" value="Jelly Rolls"/>
    <property type="match status" value="2"/>
</dbReference>
<feature type="compositionally biased region" description="Basic and acidic residues" evidence="1">
    <location>
        <begin position="492"/>
        <end position="512"/>
    </location>
</feature>
<feature type="domain" description="Cyclic nucleotide-binding" evidence="2">
    <location>
        <begin position="17"/>
        <end position="115"/>
    </location>
</feature>
<feature type="region of interest" description="Disordered" evidence="1">
    <location>
        <begin position="606"/>
        <end position="718"/>
    </location>
</feature>
<dbReference type="Gene3D" id="3.40.250.10">
    <property type="entry name" value="Rhodanese-like domain"/>
    <property type="match status" value="1"/>
</dbReference>
<organism evidence="4 5">
    <name type="scientific">Methylohalomonas lacus</name>
    <dbReference type="NCBI Taxonomy" id="398773"/>
    <lineage>
        <taxon>Bacteria</taxon>
        <taxon>Pseudomonadati</taxon>
        <taxon>Pseudomonadota</taxon>
        <taxon>Gammaproteobacteria</taxon>
        <taxon>Methylohalomonadales</taxon>
        <taxon>Methylohalomonadaceae</taxon>
        <taxon>Methylohalomonas</taxon>
    </lineage>
</organism>
<protein>
    <submittedName>
        <fullName evidence="4">CRP-like cAMP-binding protein/rhodanese-related sulfurtransferase</fullName>
    </submittedName>
</protein>
<feature type="compositionally biased region" description="Basic and acidic residues" evidence="1">
    <location>
        <begin position="541"/>
        <end position="557"/>
    </location>
</feature>
<dbReference type="InterPro" id="IPR050503">
    <property type="entry name" value="cAMP-dep_PK_reg_su-like"/>
</dbReference>
<dbReference type="GO" id="GO:0004862">
    <property type="term" value="F:cAMP-dependent protein kinase inhibitor activity"/>
    <property type="evidence" value="ECO:0007669"/>
    <property type="project" value="TreeGrafter"/>
</dbReference>
<gene>
    <name evidence="4" type="ORF">J2T55_001107</name>
</gene>
<name>A0AAE3HIW4_9GAMM</name>
<evidence type="ECO:0000259" key="3">
    <source>
        <dbReference type="PROSITE" id="PS50206"/>
    </source>
</evidence>
<feature type="compositionally biased region" description="Basic and acidic residues" evidence="1">
    <location>
        <begin position="657"/>
        <end position="669"/>
    </location>
</feature>
<dbReference type="SUPFAM" id="SSF52821">
    <property type="entry name" value="Rhodanese/Cell cycle control phosphatase"/>
    <property type="match status" value="1"/>
</dbReference>
<proteinExistence type="predicted"/>
<dbReference type="GO" id="GO:0005952">
    <property type="term" value="C:cAMP-dependent protein kinase complex"/>
    <property type="evidence" value="ECO:0007669"/>
    <property type="project" value="InterPro"/>
</dbReference>
<dbReference type="GO" id="GO:0005829">
    <property type="term" value="C:cytosol"/>
    <property type="evidence" value="ECO:0007669"/>
    <property type="project" value="TreeGrafter"/>
</dbReference>
<feature type="compositionally biased region" description="Basic and acidic residues" evidence="1">
    <location>
        <begin position="606"/>
        <end position="641"/>
    </location>
</feature>
<feature type="compositionally biased region" description="Low complexity" evidence="1">
    <location>
        <begin position="531"/>
        <end position="540"/>
    </location>
</feature>
<evidence type="ECO:0000313" key="4">
    <source>
        <dbReference type="EMBL" id="MCS3903090.1"/>
    </source>
</evidence>
<dbReference type="PANTHER" id="PTHR11635:SF152">
    <property type="entry name" value="CAMP-DEPENDENT PROTEIN KINASE TYPE I REGULATORY SUBUNIT-RELATED"/>
    <property type="match status" value="1"/>
</dbReference>
<dbReference type="CDD" id="cd00158">
    <property type="entry name" value="RHOD"/>
    <property type="match status" value="1"/>
</dbReference>
<dbReference type="GO" id="GO:0034236">
    <property type="term" value="F:protein kinase A catalytic subunit binding"/>
    <property type="evidence" value="ECO:0007669"/>
    <property type="project" value="TreeGrafter"/>
</dbReference>
<feature type="compositionally biased region" description="Low complexity" evidence="1">
    <location>
        <begin position="670"/>
        <end position="684"/>
    </location>
</feature>
<dbReference type="PROSITE" id="PS50206">
    <property type="entry name" value="RHODANESE_3"/>
    <property type="match status" value="1"/>
</dbReference>
<feature type="compositionally biased region" description="Low complexity" evidence="1">
    <location>
        <begin position="578"/>
        <end position="587"/>
    </location>
</feature>
<feature type="domain" description="Cyclic nucleotide-binding" evidence="2">
    <location>
        <begin position="153"/>
        <end position="257"/>
    </location>
</feature>
<dbReference type="InterPro" id="IPR014710">
    <property type="entry name" value="RmlC-like_jellyroll"/>
</dbReference>
<dbReference type="SUPFAM" id="SSF51206">
    <property type="entry name" value="cAMP-binding domain-like"/>
    <property type="match status" value="2"/>
</dbReference>
<dbReference type="InterPro" id="IPR001763">
    <property type="entry name" value="Rhodanese-like_dom"/>
</dbReference>
<evidence type="ECO:0000259" key="2">
    <source>
        <dbReference type="PROSITE" id="PS50042"/>
    </source>
</evidence>
<dbReference type="InterPro" id="IPR000595">
    <property type="entry name" value="cNMP-bd_dom"/>
</dbReference>